<dbReference type="AlphaFoldDB" id="A0A154VXZ7"/>
<sequence>MSFRHVLAALLVLMVALGPVAHGHAVSGDAFTAGHGHSHDDGDSSERTASSSGDHVHDAWRLQPLTVLLLPVLFEMKPGQGEASAFSRTPGQPERPPRQL</sequence>
<name>A0A154VXZ7_9PROT</name>
<dbReference type="RefSeq" id="WP_067557734.1">
    <property type="nucleotide sequence ID" value="NZ_LPXN01000125.1"/>
</dbReference>
<feature type="region of interest" description="Disordered" evidence="1">
    <location>
        <begin position="26"/>
        <end position="56"/>
    </location>
</feature>
<feature type="compositionally biased region" description="Basic and acidic residues" evidence="1">
    <location>
        <begin position="37"/>
        <end position="46"/>
    </location>
</feature>
<feature type="region of interest" description="Disordered" evidence="1">
    <location>
        <begin position="81"/>
        <end position="100"/>
    </location>
</feature>
<dbReference type="Proteomes" id="UP000076400">
    <property type="component" value="Unassembled WGS sequence"/>
</dbReference>
<proteinExistence type="predicted"/>
<gene>
    <name evidence="3" type="ORF">AUP43_11200</name>
</gene>
<evidence type="ECO:0000313" key="4">
    <source>
        <dbReference type="Proteomes" id="UP000076400"/>
    </source>
</evidence>
<accession>A0A154VXZ7</accession>
<feature type="signal peptide" evidence="2">
    <location>
        <begin position="1"/>
        <end position="21"/>
    </location>
</feature>
<keyword evidence="4" id="KW-1185">Reference proteome</keyword>
<reference evidence="3 4" key="1">
    <citation type="submission" date="2015-12" db="EMBL/GenBank/DDBJ databases">
        <title>Genome sequence of Oceanibaculum pacificum MCCC 1A02656.</title>
        <authorList>
            <person name="Lu L."/>
            <person name="Lai Q."/>
            <person name="Shao Z."/>
            <person name="Qian P."/>
        </authorList>
    </citation>
    <scope>NUCLEOTIDE SEQUENCE [LARGE SCALE GENOMIC DNA]</scope>
    <source>
        <strain evidence="3 4">MCCC 1A02656</strain>
    </source>
</reference>
<evidence type="ECO:0000256" key="1">
    <source>
        <dbReference type="SAM" id="MobiDB-lite"/>
    </source>
</evidence>
<dbReference type="EMBL" id="LPXN01000125">
    <property type="protein sequence ID" value="KZD06204.1"/>
    <property type="molecule type" value="Genomic_DNA"/>
</dbReference>
<evidence type="ECO:0000256" key="2">
    <source>
        <dbReference type="SAM" id="SignalP"/>
    </source>
</evidence>
<keyword evidence="2" id="KW-0732">Signal</keyword>
<protein>
    <recommendedName>
        <fullName evidence="5">Cobalt transporter</fullName>
    </recommendedName>
</protein>
<feature type="chain" id="PRO_5007602105" description="Cobalt transporter" evidence="2">
    <location>
        <begin position="22"/>
        <end position="100"/>
    </location>
</feature>
<organism evidence="3 4">
    <name type="scientific">Oceanibaculum pacificum</name>
    <dbReference type="NCBI Taxonomy" id="580166"/>
    <lineage>
        <taxon>Bacteria</taxon>
        <taxon>Pseudomonadati</taxon>
        <taxon>Pseudomonadota</taxon>
        <taxon>Alphaproteobacteria</taxon>
        <taxon>Rhodospirillales</taxon>
        <taxon>Oceanibaculaceae</taxon>
        <taxon>Oceanibaculum</taxon>
    </lineage>
</organism>
<dbReference type="STRING" id="580166.AUP43_11200"/>
<evidence type="ECO:0000313" key="3">
    <source>
        <dbReference type="EMBL" id="KZD06204.1"/>
    </source>
</evidence>
<comment type="caution">
    <text evidence="3">The sequence shown here is derived from an EMBL/GenBank/DDBJ whole genome shotgun (WGS) entry which is preliminary data.</text>
</comment>
<evidence type="ECO:0008006" key="5">
    <source>
        <dbReference type="Google" id="ProtNLM"/>
    </source>
</evidence>